<keyword evidence="1" id="KW-0472">Membrane</keyword>
<gene>
    <name evidence="2" type="primary">Contig18514.g19670</name>
    <name evidence="2" type="ORF">STYLEM_15514</name>
</gene>
<dbReference type="InterPro" id="IPR006201">
    <property type="entry name" value="Neur_channel"/>
</dbReference>
<dbReference type="Gene3D" id="1.20.58.390">
    <property type="entry name" value="Neurotransmitter-gated ion-channel transmembrane domain"/>
    <property type="match status" value="1"/>
</dbReference>
<feature type="transmembrane region" description="Helical" evidence="1">
    <location>
        <begin position="298"/>
        <end position="318"/>
    </location>
</feature>
<feature type="transmembrane region" description="Helical" evidence="1">
    <location>
        <begin position="209"/>
        <end position="226"/>
    </location>
</feature>
<name>A0A078AWA4_STYLE</name>
<dbReference type="GO" id="GO:0005230">
    <property type="term" value="F:extracellular ligand-gated monoatomic ion channel activity"/>
    <property type="evidence" value="ECO:0007669"/>
    <property type="project" value="InterPro"/>
</dbReference>
<keyword evidence="3" id="KW-1185">Reference proteome</keyword>
<dbReference type="PANTHER" id="PTHR18945">
    <property type="entry name" value="NEUROTRANSMITTER GATED ION CHANNEL"/>
    <property type="match status" value="1"/>
</dbReference>
<accession>A0A078AWA4</accession>
<protein>
    <submittedName>
        <fullName evidence="2">Neurotransmitter-gated ion-channel ligand-binding protein</fullName>
    </submittedName>
</protein>
<dbReference type="EMBL" id="CCKQ01014625">
    <property type="protein sequence ID" value="CDW86419.1"/>
    <property type="molecule type" value="Genomic_DNA"/>
</dbReference>
<dbReference type="AlphaFoldDB" id="A0A078AWA4"/>
<feature type="transmembrane region" description="Helical" evidence="1">
    <location>
        <begin position="232"/>
        <end position="253"/>
    </location>
</feature>
<dbReference type="OrthoDB" id="407205at2759"/>
<evidence type="ECO:0000313" key="3">
    <source>
        <dbReference type="Proteomes" id="UP000039865"/>
    </source>
</evidence>
<dbReference type="InParanoid" id="A0A078AWA4"/>
<evidence type="ECO:0000256" key="1">
    <source>
        <dbReference type="SAM" id="Phobius"/>
    </source>
</evidence>
<sequence length="363" mass="42628">MQKVESYQPPVNSLPPIVLQDLLRKPEGWPVGIQINVYNILRIDTGGSQVFQASFIVKLTWYDEKYKDIPKDKTVKNLDDIELPRIQVMNAQEIDSFDIKLKACVGGLMFYQTRYKATIKENFELQNFPFDYQPLHIRLRATSSGQHLVFHESFRNGGDDPCKFEDSTLADFEFQQPLTRIIFDNKKSRNELTYQLVYKRARSYYHSHVYLPLLILEFITFTLALIDPADGFADAINIILISLLTQIAFRLGLADILPKVSYLTLVDYYFLTNILYSLLLCIFEIIFFFVEKERDERIYYFLGLFGTWVLFNIIYFYILTHRKFTLEDCDRQLKLLAGKTNSITMKDVKFIKKEPKALEKKEK</sequence>
<dbReference type="OMA" id="EICAKVK"/>
<keyword evidence="1" id="KW-1133">Transmembrane helix</keyword>
<proteinExistence type="predicted"/>
<dbReference type="InterPro" id="IPR036734">
    <property type="entry name" value="Neur_chan_lig-bd_sf"/>
</dbReference>
<dbReference type="InterPro" id="IPR038050">
    <property type="entry name" value="Neuro_actylchol_rec"/>
</dbReference>
<dbReference type="Gene3D" id="2.70.170.10">
    <property type="entry name" value="Neurotransmitter-gated ion-channel ligand-binding domain"/>
    <property type="match status" value="1"/>
</dbReference>
<reference evidence="2 3" key="1">
    <citation type="submission" date="2014-06" db="EMBL/GenBank/DDBJ databases">
        <authorList>
            <person name="Swart Estienne"/>
        </authorList>
    </citation>
    <scope>NUCLEOTIDE SEQUENCE [LARGE SCALE GENOMIC DNA]</scope>
    <source>
        <strain evidence="2 3">130c</strain>
    </source>
</reference>
<dbReference type="GO" id="GO:0004888">
    <property type="term" value="F:transmembrane signaling receptor activity"/>
    <property type="evidence" value="ECO:0007669"/>
    <property type="project" value="InterPro"/>
</dbReference>
<dbReference type="SUPFAM" id="SSF63712">
    <property type="entry name" value="Nicotinic receptor ligand binding domain-like"/>
    <property type="match status" value="1"/>
</dbReference>
<evidence type="ECO:0000313" key="2">
    <source>
        <dbReference type="EMBL" id="CDW86419.1"/>
    </source>
</evidence>
<keyword evidence="1" id="KW-0812">Transmembrane</keyword>
<organism evidence="2 3">
    <name type="scientific">Stylonychia lemnae</name>
    <name type="common">Ciliate</name>
    <dbReference type="NCBI Taxonomy" id="5949"/>
    <lineage>
        <taxon>Eukaryota</taxon>
        <taxon>Sar</taxon>
        <taxon>Alveolata</taxon>
        <taxon>Ciliophora</taxon>
        <taxon>Intramacronucleata</taxon>
        <taxon>Spirotrichea</taxon>
        <taxon>Stichotrichia</taxon>
        <taxon>Sporadotrichida</taxon>
        <taxon>Oxytrichidae</taxon>
        <taxon>Stylonychinae</taxon>
        <taxon>Stylonychia</taxon>
    </lineage>
</organism>
<dbReference type="GO" id="GO:0016020">
    <property type="term" value="C:membrane"/>
    <property type="evidence" value="ECO:0007669"/>
    <property type="project" value="InterPro"/>
</dbReference>
<dbReference type="Proteomes" id="UP000039865">
    <property type="component" value="Unassembled WGS sequence"/>
</dbReference>
<feature type="transmembrane region" description="Helical" evidence="1">
    <location>
        <begin position="265"/>
        <end position="286"/>
    </location>
</feature>